<gene>
    <name evidence="9" type="ORF">GTZ99_06310</name>
</gene>
<keyword evidence="4 7" id="KW-0812">Transmembrane</keyword>
<feature type="transmembrane region" description="Helical" evidence="7">
    <location>
        <begin position="123"/>
        <end position="141"/>
    </location>
</feature>
<keyword evidence="6 7" id="KW-0472">Membrane</keyword>
<comment type="similarity">
    <text evidence="7">Belongs to the TRAP transporter small permease family.</text>
</comment>
<evidence type="ECO:0000259" key="8">
    <source>
        <dbReference type="Pfam" id="PF04290"/>
    </source>
</evidence>
<sequence length="149" mass="15932">MKRLWDLMVWTGGIALIAACLLNVAAVIGRHTGLPLRGAIELVQVAVLVSGSLALVAATARRAHAQVHFMLDRMPAHIRPLADRACIALTMVFFAALLGGAAWLSADLWHAQEVSELVGVPWAALRLFANGAMVVVLAILARQLVERKG</sequence>
<dbReference type="EMBL" id="JAAAPO010000002">
    <property type="protein sequence ID" value="NBC36169.1"/>
    <property type="molecule type" value="Genomic_DNA"/>
</dbReference>
<feature type="transmembrane region" description="Helical" evidence="7">
    <location>
        <begin position="81"/>
        <end position="103"/>
    </location>
</feature>
<comment type="function">
    <text evidence="7">Part of the tripartite ATP-independent periplasmic (TRAP) transport system.</text>
</comment>
<comment type="subunit">
    <text evidence="7">The complex comprises the extracytoplasmic solute receptor protein and the two transmembrane proteins.</text>
</comment>
<reference evidence="10" key="1">
    <citation type="submission" date="2020-01" db="EMBL/GenBank/DDBJ databases">
        <title>Sphingomonas sp. strain CSW-10.</title>
        <authorList>
            <person name="Chen W.-M."/>
        </authorList>
    </citation>
    <scope>NUCLEOTIDE SEQUENCE [LARGE SCALE GENOMIC DNA]</scope>
    <source>
        <strain evidence="10">FSY-8</strain>
    </source>
</reference>
<keyword evidence="10" id="KW-1185">Reference proteome</keyword>
<keyword evidence="5 7" id="KW-1133">Transmembrane helix</keyword>
<evidence type="ECO:0000256" key="6">
    <source>
        <dbReference type="ARBA" id="ARBA00023136"/>
    </source>
</evidence>
<comment type="caution">
    <text evidence="7">Lacks conserved residue(s) required for the propagation of feature annotation.</text>
</comment>
<protein>
    <recommendedName>
        <fullName evidence="7">TRAP transporter small permease protein</fullName>
    </recommendedName>
</protein>
<dbReference type="PROSITE" id="PS51257">
    <property type="entry name" value="PROKAR_LIPOPROTEIN"/>
    <property type="match status" value="1"/>
</dbReference>
<dbReference type="InterPro" id="IPR055348">
    <property type="entry name" value="DctQ"/>
</dbReference>
<keyword evidence="7" id="KW-0997">Cell inner membrane</keyword>
<comment type="subcellular location">
    <subcellularLocation>
        <location evidence="7">Cell inner membrane</location>
        <topology evidence="7">Multi-pass membrane protein</topology>
    </subcellularLocation>
    <subcellularLocation>
        <location evidence="1">Cell membrane</location>
        <topology evidence="1">Multi-pass membrane protein</topology>
    </subcellularLocation>
</comment>
<evidence type="ECO:0000256" key="4">
    <source>
        <dbReference type="ARBA" id="ARBA00022692"/>
    </source>
</evidence>
<evidence type="ECO:0000256" key="3">
    <source>
        <dbReference type="ARBA" id="ARBA00022475"/>
    </source>
</evidence>
<name>A0ABW9XCA3_9SPHN</name>
<evidence type="ECO:0000313" key="9">
    <source>
        <dbReference type="EMBL" id="NBC36169.1"/>
    </source>
</evidence>
<keyword evidence="2 7" id="KW-0813">Transport</keyword>
<proteinExistence type="inferred from homology"/>
<evidence type="ECO:0000256" key="2">
    <source>
        <dbReference type="ARBA" id="ARBA00022448"/>
    </source>
</evidence>
<comment type="caution">
    <text evidence="9">The sequence shown here is derived from an EMBL/GenBank/DDBJ whole genome shotgun (WGS) entry which is preliminary data.</text>
</comment>
<dbReference type="RefSeq" id="WP_161717413.1">
    <property type="nucleotide sequence ID" value="NZ_JAAAPO010000002.1"/>
</dbReference>
<organism evidence="9 10">
    <name type="scientific">Novosphingobium ovatum</name>
    <dbReference type="NCBI Taxonomy" id="1908523"/>
    <lineage>
        <taxon>Bacteria</taxon>
        <taxon>Pseudomonadati</taxon>
        <taxon>Pseudomonadota</taxon>
        <taxon>Alphaproteobacteria</taxon>
        <taxon>Sphingomonadales</taxon>
        <taxon>Sphingomonadaceae</taxon>
        <taxon>Novosphingobium</taxon>
    </lineage>
</organism>
<evidence type="ECO:0000256" key="7">
    <source>
        <dbReference type="RuleBase" id="RU369079"/>
    </source>
</evidence>
<evidence type="ECO:0000313" key="10">
    <source>
        <dbReference type="Proteomes" id="UP000753724"/>
    </source>
</evidence>
<evidence type="ECO:0000256" key="5">
    <source>
        <dbReference type="ARBA" id="ARBA00022989"/>
    </source>
</evidence>
<dbReference type="Pfam" id="PF04290">
    <property type="entry name" value="DctQ"/>
    <property type="match status" value="1"/>
</dbReference>
<evidence type="ECO:0000256" key="1">
    <source>
        <dbReference type="ARBA" id="ARBA00004651"/>
    </source>
</evidence>
<feature type="transmembrane region" description="Helical" evidence="7">
    <location>
        <begin position="42"/>
        <end position="60"/>
    </location>
</feature>
<accession>A0ABW9XCA3</accession>
<feature type="domain" description="Tripartite ATP-independent periplasmic transporters DctQ component" evidence="8">
    <location>
        <begin position="20"/>
        <end position="146"/>
    </location>
</feature>
<dbReference type="Proteomes" id="UP000753724">
    <property type="component" value="Unassembled WGS sequence"/>
</dbReference>
<keyword evidence="3" id="KW-1003">Cell membrane</keyword>